<accession>A0AAP0BTZ1</accession>
<dbReference type="AlphaFoldDB" id="A0AAP0BTZ1"/>
<comment type="caution">
    <text evidence="1">The sequence shown here is derived from an EMBL/GenBank/DDBJ whole genome shotgun (WGS) entry which is preliminary data.</text>
</comment>
<evidence type="ECO:0000313" key="2">
    <source>
        <dbReference type="Proteomes" id="UP001418222"/>
    </source>
</evidence>
<keyword evidence="2" id="KW-1185">Reference proteome</keyword>
<name>A0AAP0BTZ1_9ASPA</name>
<proteinExistence type="predicted"/>
<organism evidence="1 2">
    <name type="scientific">Platanthera zijinensis</name>
    <dbReference type="NCBI Taxonomy" id="2320716"/>
    <lineage>
        <taxon>Eukaryota</taxon>
        <taxon>Viridiplantae</taxon>
        <taxon>Streptophyta</taxon>
        <taxon>Embryophyta</taxon>
        <taxon>Tracheophyta</taxon>
        <taxon>Spermatophyta</taxon>
        <taxon>Magnoliopsida</taxon>
        <taxon>Liliopsida</taxon>
        <taxon>Asparagales</taxon>
        <taxon>Orchidaceae</taxon>
        <taxon>Orchidoideae</taxon>
        <taxon>Orchideae</taxon>
        <taxon>Orchidinae</taxon>
        <taxon>Platanthera</taxon>
    </lineage>
</organism>
<reference evidence="1 2" key="1">
    <citation type="journal article" date="2022" name="Nat. Plants">
        <title>Genomes of leafy and leafless Platanthera orchids illuminate the evolution of mycoheterotrophy.</title>
        <authorList>
            <person name="Li M.H."/>
            <person name="Liu K.W."/>
            <person name="Li Z."/>
            <person name="Lu H.C."/>
            <person name="Ye Q.L."/>
            <person name="Zhang D."/>
            <person name="Wang J.Y."/>
            <person name="Li Y.F."/>
            <person name="Zhong Z.M."/>
            <person name="Liu X."/>
            <person name="Yu X."/>
            <person name="Liu D.K."/>
            <person name="Tu X.D."/>
            <person name="Liu B."/>
            <person name="Hao Y."/>
            <person name="Liao X.Y."/>
            <person name="Jiang Y.T."/>
            <person name="Sun W.H."/>
            <person name="Chen J."/>
            <person name="Chen Y.Q."/>
            <person name="Ai Y."/>
            <person name="Zhai J.W."/>
            <person name="Wu S.S."/>
            <person name="Zhou Z."/>
            <person name="Hsiao Y.Y."/>
            <person name="Wu W.L."/>
            <person name="Chen Y.Y."/>
            <person name="Lin Y.F."/>
            <person name="Hsu J.L."/>
            <person name="Li C.Y."/>
            <person name="Wang Z.W."/>
            <person name="Zhao X."/>
            <person name="Zhong W.Y."/>
            <person name="Ma X.K."/>
            <person name="Ma L."/>
            <person name="Huang J."/>
            <person name="Chen G.Z."/>
            <person name="Huang M.Z."/>
            <person name="Huang L."/>
            <person name="Peng D.H."/>
            <person name="Luo Y.B."/>
            <person name="Zou S.Q."/>
            <person name="Chen S.P."/>
            <person name="Lan S."/>
            <person name="Tsai W.C."/>
            <person name="Van de Peer Y."/>
            <person name="Liu Z.J."/>
        </authorList>
    </citation>
    <scope>NUCLEOTIDE SEQUENCE [LARGE SCALE GENOMIC DNA]</scope>
    <source>
        <strain evidence="1">Lor287</strain>
    </source>
</reference>
<evidence type="ECO:0000313" key="1">
    <source>
        <dbReference type="EMBL" id="KAK8948672.1"/>
    </source>
</evidence>
<dbReference type="Proteomes" id="UP001418222">
    <property type="component" value="Unassembled WGS sequence"/>
</dbReference>
<sequence length="153" mass="16963">MKSFVFVSKIIIIKSSAGPISPLQNLFFEPFHGSPAAFDSNFVGNSIDSIVWQNPTPVEEAVLDASRTPGQGRIYPLFMQITEQISWLDPYSMADCASQPEGAFNWFAHSSNLKLQRTPFKLLMKAPFGAVVAVINAWVKLSFVKDHLTNITV</sequence>
<gene>
    <name evidence="1" type="ORF">KSP39_PZI005669</name>
</gene>
<protein>
    <submittedName>
        <fullName evidence="1">Uncharacterized protein</fullName>
    </submittedName>
</protein>
<dbReference type="EMBL" id="JBBWWQ010000004">
    <property type="protein sequence ID" value="KAK8948672.1"/>
    <property type="molecule type" value="Genomic_DNA"/>
</dbReference>